<organism evidence="2 3">
    <name type="scientific">Yeguia hominis</name>
    <dbReference type="NCBI Taxonomy" id="2763662"/>
    <lineage>
        <taxon>Bacteria</taxon>
        <taxon>Bacillati</taxon>
        <taxon>Bacillota</taxon>
        <taxon>Clostridia</taxon>
        <taxon>Eubacteriales</taxon>
        <taxon>Yeguiaceae</taxon>
        <taxon>Yeguia</taxon>
    </lineage>
</organism>
<dbReference type="PANTHER" id="PTHR43479:SF7">
    <property type="entry name" value="TETR-FAMILY TRANSCRIPTIONAL REGULATOR"/>
    <property type="match status" value="1"/>
</dbReference>
<proteinExistence type="predicted"/>
<reference evidence="2" key="1">
    <citation type="submission" date="2020-08" db="EMBL/GenBank/DDBJ databases">
        <title>Genome public.</title>
        <authorList>
            <person name="Liu C."/>
            <person name="Sun Q."/>
        </authorList>
    </citation>
    <scope>NUCLEOTIDE SEQUENCE</scope>
    <source>
        <strain evidence="2">NSJ-40</strain>
    </source>
</reference>
<dbReference type="EMBL" id="JACRSN010000012">
    <property type="protein sequence ID" value="MBC8534112.1"/>
    <property type="molecule type" value="Genomic_DNA"/>
</dbReference>
<evidence type="ECO:0000313" key="3">
    <source>
        <dbReference type="Proteomes" id="UP000651482"/>
    </source>
</evidence>
<dbReference type="RefSeq" id="WP_249319770.1">
    <property type="nucleotide sequence ID" value="NZ_JACRSN010000012.1"/>
</dbReference>
<dbReference type="InterPro" id="IPR050624">
    <property type="entry name" value="HTH-type_Tx_Regulator"/>
</dbReference>
<dbReference type="SUPFAM" id="SSF46689">
    <property type="entry name" value="Homeodomain-like"/>
    <property type="match status" value="1"/>
</dbReference>
<dbReference type="Proteomes" id="UP000651482">
    <property type="component" value="Unassembled WGS sequence"/>
</dbReference>
<accession>A0A926DA19</accession>
<dbReference type="AlphaFoldDB" id="A0A926DA19"/>
<protein>
    <submittedName>
        <fullName evidence="2">TetR/AcrR family transcriptional regulator C-terminal domain-containing protein</fullName>
    </submittedName>
</protein>
<dbReference type="Pfam" id="PF14278">
    <property type="entry name" value="TetR_C_8"/>
    <property type="match status" value="1"/>
</dbReference>
<gene>
    <name evidence="2" type="ORF">IAG03_08900</name>
</gene>
<comment type="caution">
    <text evidence="2">The sequence shown here is derived from an EMBL/GenBank/DDBJ whole genome shotgun (WGS) entry which is preliminary data.</text>
</comment>
<dbReference type="InterPro" id="IPR009057">
    <property type="entry name" value="Homeodomain-like_sf"/>
</dbReference>
<feature type="domain" description="Transcriptional regulator TetR C-terminal Firmicutes type" evidence="1">
    <location>
        <begin position="80"/>
        <end position="177"/>
    </location>
</feature>
<keyword evidence="3" id="KW-1185">Reference proteome</keyword>
<dbReference type="InterPro" id="IPR039532">
    <property type="entry name" value="TetR_C_Firmicutes"/>
</dbReference>
<dbReference type="PANTHER" id="PTHR43479">
    <property type="entry name" value="ACREF/ENVCD OPERON REPRESSOR-RELATED"/>
    <property type="match status" value="1"/>
</dbReference>
<name>A0A926DA19_9FIRM</name>
<evidence type="ECO:0000259" key="1">
    <source>
        <dbReference type="Pfam" id="PF14278"/>
    </source>
</evidence>
<sequence>MEKRIHAAADQTKQALAAALKKWMAQKPMDKITIHDLTECCGIRRQNFYCHFADIYDLMRWMFQEEAVSTLRQHEGTLLWQEGLLQLFRYLEENRAVCLCALKSVGRDDLKRFFEADIHAIIHRTVEQISEAVGIARAGVTAEDIALMTHVYVVAFAGVLESWLLGEIERTPEELIVFADCFLQDHIRGAKIRMQYLGV</sequence>
<dbReference type="Gene3D" id="1.10.357.10">
    <property type="entry name" value="Tetracycline Repressor, domain 2"/>
    <property type="match status" value="1"/>
</dbReference>
<evidence type="ECO:0000313" key="2">
    <source>
        <dbReference type="EMBL" id="MBC8534112.1"/>
    </source>
</evidence>